<protein>
    <submittedName>
        <fullName evidence="1">Uncharacterized protein</fullName>
    </submittedName>
</protein>
<organism evidence="1 2">
    <name type="scientific">Podospora aff. communis PSN243</name>
    <dbReference type="NCBI Taxonomy" id="3040156"/>
    <lineage>
        <taxon>Eukaryota</taxon>
        <taxon>Fungi</taxon>
        <taxon>Dikarya</taxon>
        <taxon>Ascomycota</taxon>
        <taxon>Pezizomycotina</taxon>
        <taxon>Sordariomycetes</taxon>
        <taxon>Sordariomycetidae</taxon>
        <taxon>Sordariales</taxon>
        <taxon>Podosporaceae</taxon>
        <taxon>Podospora</taxon>
    </lineage>
</organism>
<keyword evidence="2" id="KW-1185">Reference proteome</keyword>
<dbReference type="Proteomes" id="UP001321760">
    <property type="component" value="Unassembled WGS sequence"/>
</dbReference>
<evidence type="ECO:0000313" key="1">
    <source>
        <dbReference type="EMBL" id="KAK4454061.1"/>
    </source>
</evidence>
<name>A0AAV9GZZ0_9PEZI</name>
<comment type="caution">
    <text evidence="1">The sequence shown here is derived from an EMBL/GenBank/DDBJ whole genome shotgun (WGS) entry which is preliminary data.</text>
</comment>
<evidence type="ECO:0000313" key="2">
    <source>
        <dbReference type="Proteomes" id="UP001321760"/>
    </source>
</evidence>
<accession>A0AAV9GZZ0</accession>
<dbReference type="EMBL" id="MU865918">
    <property type="protein sequence ID" value="KAK4454061.1"/>
    <property type="molecule type" value="Genomic_DNA"/>
</dbReference>
<sequence>MAFKLHIPPCVSIPAHPLHPPPLEKPLRIQIEGPVVAIQKLLPEISWYTDPLSPVFPQPAGHGLAKLAYRVLDGQDGPSELADDMAVRDEYLGWVTDVIPYKHIDYYGVTFDHLVPAEDPDPDVLQINIIELEVDEGPFARGAVYANHHLLFAVDPAGYAGKKVLAVPRCCQKRKGTQDRARVNGLVAERNAIIRESDQAQVNVRNIPYVITP</sequence>
<reference evidence="1" key="1">
    <citation type="journal article" date="2023" name="Mol. Phylogenet. Evol.">
        <title>Genome-scale phylogeny and comparative genomics of the fungal order Sordariales.</title>
        <authorList>
            <person name="Hensen N."/>
            <person name="Bonometti L."/>
            <person name="Westerberg I."/>
            <person name="Brannstrom I.O."/>
            <person name="Guillou S."/>
            <person name="Cros-Aarteil S."/>
            <person name="Calhoun S."/>
            <person name="Haridas S."/>
            <person name="Kuo A."/>
            <person name="Mondo S."/>
            <person name="Pangilinan J."/>
            <person name="Riley R."/>
            <person name="LaButti K."/>
            <person name="Andreopoulos B."/>
            <person name="Lipzen A."/>
            <person name="Chen C."/>
            <person name="Yan M."/>
            <person name="Daum C."/>
            <person name="Ng V."/>
            <person name="Clum A."/>
            <person name="Steindorff A."/>
            <person name="Ohm R.A."/>
            <person name="Martin F."/>
            <person name="Silar P."/>
            <person name="Natvig D.O."/>
            <person name="Lalanne C."/>
            <person name="Gautier V."/>
            <person name="Ament-Velasquez S.L."/>
            <person name="Kruys A."/>
            <person name="Hutchinson M.I."/>
            <person name="Powell A.J."/>
            <person name="Barry K."/>
            <person name="Miller A.N."/>
            <person name="Grigoriev I.V."/>
            <person name="Debuchy R."/>
            <person name="Gladieux P."/>
            <person name="Hiltunen Thoren M."/>
            <person name="Johannesson H."/>
        </authorList>
    </citation>
    <scope>NUCLEOTIDE SEQUENCE</scope>
    <source>
        <strain evidence="1">PSN243</strain>
    </source>
</reference>
<reference evidence="1" key="2">
    <citation type="submission" date="2023-05" db="EMBL/GenBank/DDBJ databases">
        <authorList>
            <consortium name="Lawrence Berkeley National Laboratory"/>
            <person name="Steindorff A."/>
            <person name="Hensen N."/>
            <person name="Bonometti L."/>
            <person name="Westerberg I."/>
            <person name="Brannstrom I.O."/>
            <person name="Guillou S."/>
            <person name="Cros-Aarteil S."/>
            <person name="Calhoun S."/>
            <person name="Haridas S."/>
            <person name="Kuo A."/>
            <person name="Mondo S."/>
            <person name="Pangilinan J."/>
            <person name="Riley R."/>
            <person name="Labutti K."/>
            <person name="Andreopoulos B."/>
            <person name="Lipzen A."/>
            <person name="Chen C."/>
            <person name="Yanf M."/>
            <person name="Daum C."/>
            <person name="Ng V."/>
            <person name="Clum A."/>
            <person name="Ohm R."/>
            <person name="Martin F."/>
            <person name="Silar P."/>
            <person name="Natvig D."/>
            <person name="Lalanne C."/>
            <person name="Gautier V."/>
            <person name="Ament-Velasquez S.L."/>
            <person name="Kruys A."/>
            <person name="Hutchinson M.I."/>
            <person name="Powell A.J."/>
            <person name="Barry K."/>
            <person name="Miller A.N."/>
            <person name="Grigoriev I.V."/>
            <person name="Debuchy R."/>
            <person name="Gladieux P."/>
            <person name="Thoren M.H."/>
            <person name="Johannesson H."/>
        </authorList>
    </citation>
    <scope>NUCLEOTIDE SEQUENCE</scope>
    <source>
        <strain evidence="1">PSN243</strain>
    </source>
</reference>
<gene>
    <name evidence="1" type="ORF">QBC34DRAFT_394148</name>
</gene>
<proteinExistence type="predicted"/>
<dbReference type="AlphaFoldDB" id="A0AAV9GZZ0"/>